<dbReference type="Pfam" id="PF13883">
    <property type="entry name" value="CREG_beta-barrel"/>
    <property type="match status" value="1"/>
</dbReference>
<dbReference type="EMBL" id="BAEO01000068">
    <property type="protein sequence ID" value="GAC22129.1"/>
    <property type="molecule type" value="Genomic_DNA"/>
</dbReference>
<gene>
    <name evidence="3" type="ORF">GARC_5194</name>
</gene>
<keyword evidence="4" id="KW-1185">Reference proteome</keyword>
<evidence type="ECO:0000313" key="3">
    <source>
        <dbReference type="EMBL" id="GAC22129.1"/>
    </source>
</evidence>
<dbReference type="Gene3D" id="3.20.180.10">
    <property type="entry name" value="PNP-oxidase-like"/>
    <property type="match status" value="1"/>
</dbReference>
<comment type="caution">
    <text evidence="3">The sequence shown here is derived from an EMBL/GenBank/DDBJ whole genome shotgun (WGS) entry which is preliminary data.</text>
</comment>
<dbReference type="PANTHER" id="PTHR13343:SF17">
    <property type="entry name" value="CELLULAR REPRESSOR OF E1A-STIMULATED GENES, ISOFORM A"/>
    <property type="match status" value="1"/>
</dbReference>
<dbReference type="PANTHER" id="PTHR13343">
    <property type="entry name" value="CREG1 PROTEIN"/>
    <property type="match status" value="1"/>
</dbReference>
<dbReference type="SUPFAM" id="SSF50475">
    <property type="entry name" value="FMN-binding split barrel"/>
    <property type="match status" value="1"/>
</dbReference>
<feature type="domain" description="CREG-like beta-barrel" evidence="2">
    <location>
        <begin position="10"/>
        <end position="147"/>
    </location>
</feature>
<dbReference type="Gene3D" id="2.30.110.10">
    <property type="entry name" value="Electron Transport, Fmn-binding Protein, Chain A"/>
    <property type="match status" value="1"/>
</dbReference>
<dbReference type="OrthoDB" id="9776211at2"/>
<evidence type="ECO:0000313" key="4">
    <source>
        <dbReference type="Proteomes" id="UP000006327"/>
    </source>
</evidence>
<accession>K6XN87</accession>
<reference evidence="3 4" key="1">
    <citation type="journal article" date="2017" name="Antonie Van Leeuwenhoek">
        <title>Rhizobium rhizosphaerae sp. nov., a novel species isolated from rice rhizosphere.</title>
        <authorList>
            <person name="Zhao J.J."/>
            <person name="Zhang J."/>
            <person name="Zhang R.J."/>
            <person name="Zhang C.W."/>
            <person name="Yin H.Q."/>
            <person name="Zhang X.X."/>
        </authorList>
    </citation>
    <scope>NUCLEOTIDE SEQUENCE [LARGE SCALE GENOMIC DNA]</scope>
    <source>
        <strain evidence="3 4">BSs20135</strain>
    </source>
</reference>
<feature type="domain" description="DUF2470" evidence="1">
    <location>
        <begin position="158"/>
        <end position="227"/>
    </location>
</feature>
<dbReference type="InterPro" id="IPR037119">
    <property type="entry name" value="Haem_oxidase_HugZ-like_sf"/>
</dbReference>
<name>K6XN87_9ALTE</name>
<protein>
    <submittedName>
        <fullName evidence="3">Uncharacterized protein</fullName>
    </submittedName>
</protein>
<organism evidence="3 4">
    <name type="scientific">Paraglaciecola arctica BSs20135</name>
    <dbReference type="NCBI Taxonomy" id="493475"/>
    <lineage>
        <taxon>Bacteria</taxon>
        <taxon>Pseudomonadati</taxon>
        <taxon>Pseudomonadota</taxon>
        <taxon>Gammaproteobacteria</taxon>
        <taxon>Alteromonadales</taxon>
        <taxon>Alteromonadaceae</taxon>
        <taxon>Paraglaciecola</taxon>
    </lineage>
</organism>
<dbReference type="InterPro" id="IPR055343">
    <property type="entry name" value="CREG_beta-barrel"/>
</dbReference>
<dbReference type="Pfam" id="PF10615">
    <property type="entry name" value="DUF2470"/>
    <property type="match status" value="1"/>
</dbReference>
<dbReference type="GO" id="GO:0005737">
    <property type="term" value="C:cytoplasm"/>
    <property type="evidence" value="ECO:0007669"/>
    <property type="project" value="UniProtKB-ARBA"/>
</dbReference>
<proteinExistence type="predicted"/>
<dbReference type="STRING" id="493475.GARC_5194"/>
<evidence type="ECO:0000259" key="1">
    <source>
        <dbReference type="Pfam" id="PF10615"/>
    </source>
</evidence>
<dbReference type="InterPro" id="IPR019595">
    <property type="entry name" value="DUF2470"/>
</dbReference>
<dbReference type="RefSeq" id="WP_007625754.1">
    <property type="nucleotide sequence ID" value="NZ_BAEO01000068.1"/>
</dbReference>
<evidence type="ECO:0000259" key="2">
    <source>
        <dbReference type="Pfam" id="PF13883"/>
    </source>
</evidence>
<dbReference type="Proteomes" id="UP000006327">
    <property type="component" value="Unassembled WGS sequence"/>
</dbReference>
<dbReference type="eggNOG" id="COG0748">
    <property type="taxonomic scope" value="Bacteria"/>
</dbReference>
<dbReference type="InterPro" id="IPR012349">
    <property type="entry name" value="Split_barrel_FMN-bd"/>
</dbReference>
<sequence length="241" mass="27546">MKKQAYIFDAKTLVRQQHSAVLSTHSQSVEGYPFGSIVPYFMTPEGDLIIYISQIAQHTRNIKGNHKVSMTVFDNLADDSQASGRVTLLGDAHLIEDESLKAQYFSLFKQAEAYQQTHDFMFYKIIQKRVRYIGGFGKIHWINQEDWQLDVSNWQQASKGIVEHMNKDHQEAMQLILAHQFNIEAQQVSMLSAFCEGVHLQGDNNIYYWPFDNTCLTSTQVREQLVKATHDARAGLISVAS</sequence>
<dbReference type="AlphaFoldDB" id="K6XN87"/>